<dbReference type="EMBL" id="SETE01000001">
    <property type="protein sequence ID" value="RYM35813.1"/>
    <property type="molecule type" value="Genomic_DNA"/>
</dbReference>
<protein>
    <submittedName>
        <fullName evidence="3">DUF2061 domain-containing protein</fullName>
    </submittedName>
</protein>
<dbReference type="AlphaFoldDB" id="A0A4Q4KRC1"/>
<name>A0A4Q4KRC1_9FLAO</name>
<proteinExistence type="predicted"/>
<organism evidence="3 4">
    <name type="scientific">Brumimicrobium glaciale</name>
    <dbReference type="NCBI Taxonomy" id="200475"/>
    <lineage>
        <taxon>Bacteria</taxon>
        <taxon>Pseudomonadati</taxon>
        <taxon>Bacteroidota</taxon>
        <taxon>Flavobacteriia</taxon>
        <taxon>Flavobacteriales</taxon>
        <taxon>Crocinitomicaceae</taxon>
        <taxon>Brumimicrobium</taxon>
    </lineage>
</organism>
<dbReference type="OrthoDB" id="197461at2"/>
<evidence type="ECO:0000256" key="1">
    <source>
        <dbReference type="SAM" id="Phobius"/>
    </source>
</evidence>
<dbReference type="Pfam" id="PF09834">
    <property type="entry name" value="DUF2061"/>
    <property type="match status" value="1"/>
</dbReference>
<keyword evidence="1" id="KW-1133">Transmembrane helix</keyword>
<evidence type="ECO:0000259" key="2">
    <source>
        <dbReference type="Pfam" id="PF09834"/>
    </source>
</evidence>
<evidence type="ECO:0000313" key="3">
    <source>
        <dbReference type="EMBL" id="RYM35813.1"/>
    </source>
</evidence>
<dbReference type="RefSeq" id="WP_130092179.1">
    <property type="nucleotide sequence ID" value="NZ_SETE01000001.1"/>
</dbReference>
<sequence>MIIDQVYNNIKANQKSTGKSERHSRSIVKAISWRTLGTLDTVLISWFISGNLSIAFSIGTFELLTKTLLYYFHERLWNGIKWGNK</sequence>
<comment type="caution">
    <text evidence="3">The sequence shown here is derived from an EMBL/GenBank/DDBJ whole genome shotgun (WGS) entry which is preliminary data.</text>
</comment>
<feature type="domain" description="DUF2061" evidence="2">
    <location>
        <begin position="27"/>
        <end position="78"/>
    </location>
</feature>
<dbReference type="Proteomes" id="UP000293952">
    <property type="component" value="Unassembled WGS sequence"/>
</dbReference>
<keyword evidence="4" id="KW-1185">Reference proteome</keyword>
<reference evidence="3 4" key="1">
    <citation type="submission" date="2019-02" db="EMBL/GenBank/DDBJ databases">
        <title>Genome sequence of the sea-ice species Brumimicrobium glaciale.</title>
        <authorList>
            <person name="Bowman J.P."/>
        </authorList>
    </citation>
    <scope>NUCLEOTIDE SEQUENCE [LARGE SCALE GENOMIC DNA]</scope>
    <source>
        <strain evidence="3 4">IC156</strain>
    </source>
</reference>
<feature type="transmembrane region" description="Helical" evidence="1">
    <location>
        <begin position="43"/>
        <end position="65"/>
    </location>
</feature>
<gene>
    <name evidence="3" type="ORF">ERX46_02125</name>
</gene>
<keyword evidence="1" id="KW-0472">Membrane</keyword>
<accession>A0A4Q4KRC1</accession>
<keyword evidence="1" id="KW-0812">Transmembrane</keyword>
<dbReference type="InterPro" id="IPR018638">
    <property type="entry name" value="DUF2061_membrane"/>
</dbReference>
<evidence type="ECO:0000313" key="4">
    <source>
        <dbReference type="Proteomes" id="UP000293952"/>
    </source>
</evidence>